<evidence type="ECO:0000256" key="4">
    <source>
        <dbReference type="SAM" id="Phobius"/>
    </source>
</evidence>
<dbReference type="Gene3D" id="1.10.1400.10">
    <property type="match status" value="1"/>
</dbReference>
<gene>
    <name evidence="5" type="ORF">ECRASSUSDP1_LOCUS19361</name>
</gene>
<dbReference type="GO" id="GO:0017000">
    <property type="term" value="P:antibiotic biosynthetic process"/>
    <property type="evidence" value="ECO:0007669"/>
    <property type="project" value="InterPro"/>
</dbReference>
<keyword evidence="4" id="KW-0812">Transmembrane</keyword>
<sequence length="888" mass="102061">MSWAHHCTIFGCKLLSLISYAYPLLAIVVAFYAILIYISKSTRLSGTFQIRSSFDGNADVFEEESGVYRIYAENKLAGAYANGYTTASNRLWQMEYLRRLAQGRLSEIFGQSTVPIDEGFRILGFKKVCEEELEYLKDYNTELVDAYFQGVNDYAHTHSSPLQFHFFGINYENYTIVDSCTLTKLTGFMLCGNWGDEVVRDYLSAITQDEELVQGLYSYSDSQFDEFSTTILNEQELIDIGFNTTERLPQVENLLKGNITNYVDEVVSEMIEEIESVKIDGSNAWIISGEHTETGMPIISNDPHLGNSLPSIWYYSHIEYPDGAFISGATIPGIPFFAVFTTEKIAFTITAIPADGSDVYKEKIIGNEYEYEGKLYPLNVRKEVIKVKNSNSIVLKVKSTRHGPLLNPKSIEALNNVAKGAPIKMPKGDYSYRWGGIIPQDNQAFKTFSNINDAQSAKELLDMVKQSSGFDDNILFCDNLGEHGNIGYAPYGSYPKRTKDAGHRISRGWINENEWDEYIPGDEKPYLLNPKKGYIVMANNPISTANTKNQISTYSLGTARAYRISELIEELIRTKSGSIGYKDMIDILSDVKDPYAEQKKQYFINITRQYMKKNNIESQGKEEIMNMLDKWDGTYKIDMKEPVYFTLWEFFFRSTFMTEQFKNNKETKMKIFSNGYFEANFVQLFRNISSNPDHFAKYCRKYGAIDSENCPHLLYLSLNNTIEYTRAFHDSDTLWGDVHTMRYPNIPFTKSILKWFFDREVKASGNLNTINMAGFKFSKFEGKNTPNTYYIGDIWSWLFASKREFPSDYSGNLKFISLMNGTVYYSLDTGVSESLFSGFYFNMNPRHMMNKLYRADFPREDYFLAMDMEPMRRFKIKNIEAKACIEDL</sequence>
<proteinExistence type="inferred from homology"/>
<evidence type="ECO:0008006" key="7">
    <source>
        <dbReference type="Google" id="ProtNLM"/>
    </source>
</evidence>
<dbReference type="InterPro" id="IPR043147">
    <property type="entry name" value="Penicillin_amidase_A-knob"/>
</dbReference>
<comment type="caution">
    <text evidence="5">The sequence shown here is derived from an EMBL/GenBank/DDBJ whole genome shotgun (WGS) entry which is preliminary data.</text>
</comment>
<dbReference type="GO" id="GO:0016811">
    <property type="term" value="F:hydrolase activity, acting on carbon-nitrogen (but not peptide) bonds, in linear amides"/>
    <property type="evidence" value="ECO:0007669"/>
    <property type="project" value="InterPro"/>
</dbReference>
<feature type="transmembrane region" description="Helical" evidence="4">
    <location>
        <begin position="20"/>
        <end position="38"/>
    </location>
</feature>
<dbReference type="CDD" id="cd03747">
    <property type="entry name" value="Ntn_PGA_like"/>
    <property type="match status" value="1"/>
</dbReference>
<protein>
    <recommendedName>
        <fullName evidence="7">Penicillin amidase</fullName>
    </recommendedName>
</protein>
<organism evidence="5 6">
    <name type="scientific">Euplotes crassus</name>
    <dbReference type="NCBI Taxonomy" id="5936"/>
    <lineage>
        <taxon>Eukaryota</taxon>
        <taxon>Sar</taxon>
        <taxon>Alveolata</taxon>
        <taxon>Ciliophora</taxon>
        <taxon>Intramacronucleata</taxon>
        <taxon>Spirotrichea</taxon>
        <taxon>Hypotrichia</taxon>
        <taxon>Euplotida</taxon>
        <taxon>Euplotidae</taxon>
        <taxon>Moneuplotes</taxon>
    </lineage>
</organism>
<dbReference type="InterPro" id="IPR014395">
    <property type="entry name" value="Pen/GL7ACA/AHL_acylase"/>
</dbReference>
<dbReference type="SUPFAM" id="SSF56235">
    <property type="entry name" value="N-terminal nucleophile aminohydrolases (Ntn hydrolases)"/>
    <property type="match status" value="1"/>
</dbReference>
<dbReference type="AlphaFoldDB" id="A0AAD1XS61"/>
<dbReference type="InterPro" id="IPR023343">
    <property type="entry name" value="Penicillin_amidase_dom1"/>
</dbReference>
<evidence type="ECO:0000313" key="5">
    <source>
        <dbReference type="EMBL" id="CAI2377970.1"/>
    </source>
</evidence>
<dbReference type="Gene3D" id="2.30.120.10">
    <property type="match status" value="1"/>
</dbReference>
<dbReference type="PANTHER" id="PTHR34218:SF4">
    <property type="entry name" value="ACYL-HOMOSERINE LACTONE ACYLASE QUIP"/>
    <property type="match status" value="1"/>
</dbReference>
<keyword evidence="2" id="KW-0378">Hydrolase</keyword>
<dbReference type="EMBL" id="CAMPGE010019648">
    <property type="protein sequence ID" value="CAI2377970.1"/>
    <property type="molecule type" value="Genomic_DNA"/>
</dbReference>
<name>A0AAD1XS61_EUPCR</name>
<reference evidence="5" key="1">
    <citation type="submission" date="2023-07" db="EMBL/GenBank/DDBJ databases">
        <authorList>
            <consortium name="AG Swart"/>
            <person name="Singh M."/>
            <person name="Singh A."/>
            <person name="Seah K."/>
            <person name="Emmerich C."/>
        </authorList>
    </citation>
    <scope>NUCLEOTIDE SEQUENCE</scope>
    <source>
        <strain evidence="5">DP1</strain>
    </source>
</reference>
<dbReference type="Gene3D" id="3.60.20.10">
    <property type="entry name" value="Glutamine Phosphoribosylpyrophosphate, subunit 1, domain 1"/>
    <property type="match status" value="1"/>
</dbReference>
<keyword evidence="4" id="KW-1133">Transmembrane helix</keyword>
<comment type="similarity">
    <text evidence="1">Belongs to the peptidase S45 family.</text>
</comment>
<evidence type="ECO:0000313" key="6">
    <source>
        <dbReference type="Proteomes" id="UP001295684"/>
    </source>
</evidence>
<dbReference type="InterPro" id="IPR043146">
    <property type="entry name" value="Penicillin_amidase_N_B-knob"/>
</dbReference>
<dbReference type="Pfam" id="PF01804">
    <property type="entry name" value="Penicil_amidase"/>
    <property type="match status" value="1"/>
</dbReference>
<dbReference type="PIRSF" id="PIRSF001227">
    <property type="entry name" value="Pen_acylase"/>
    <property type="match status" value="1"/>
</dbReference>
<dbReference type="InterPro" id="IPR029055">
    <property type="entry name" value="Ntn_hydrolases_N"/>
</dbReference>
<dbReference type="Gene3D" id="1.10.439.10">
    <property type="entry name" value="Penicillin Amidohydrolase, domain 1"/>
    <property type="match status" value="1"/>
</dbReference>
<keyword evidence="3" id="KW-0865">Zymogen</keyword>
<evidence type="ECO:0000256" key="2">
    <source>
        <dbReference type="ARBA" id="ARBA00022801"/>
    </source>
</evidence>
<keyword evidence="4" id="KW-0472">Membrane</keyword>
<evidence type="ECO:0000256" key="1">
    <source>
        <dbReference type="ARBA" id="ARBA00006586"/>
    </source>
</evidence>
<dbReference type="PANTHER" id="PTHR34218">
    <property type="entry name" value="PEPTIDASE S45 PENICILLIN AMIDASE"/>
    <property type="match status" value="1"/>
</dbReference>
<keyword evidence="6" id="KW-1185">Reference proteome</keyword>
<accession>A0AAD1XS61</accession>
<dbReference type="InterPro" id="IPR002692">
    <property type="entry name" value="S45"/>
</dbReference>
<evidence type="ECO:0000256" key="3">
    <source>
        <dbReference type="ARBA" id="ARBA00023145"/>
    </source>
</evidence>
<dbReference type="Proteomes" id="UP001295684">
    <property type="component" value="Unassembled WGS sequence"/>
</dbReference>